<evidence type="ECO:0000313" key="1">
    <source>
        <dbReference type="EMBL" id="SMQ52931.1"/>
    </source>
</evidence>
<organism evidence="1 2">
    <name type="scientific">Zymoseptoria tritici (strain ST99CH_3D7)</name>
    <dbReference type="NCBI Taxonomy" id="1276538"/>
    <lineage>
        <taxon>Eukaryota</taxon>
        <taxon>Fungi</taxon>
        <taxon>Dikarya</taxon>
        <taxon>Ascomycota</taxon>
        <taxon>Pezizomycotina</taxon>
        <taxon>Dothideomycetes</taxon>
        <taxon>Dothideomycetidae</taxon>
        <taxon>Mycosphaerellales</taxon>
        <taxon>Mycosphaerellaceae</taxon>
        <taxon>Zymoseptoria</taxon>
    </lineage>
</organism>
<sequence>MAKEEEQDEAGAFLPERFWVPDHVLSSFRTLDMRFGFELVIRGPTTPANASFIKRNRCLNMSLHATDVHMTIGTPVDRAGYILDPLPTADGNSDTADDVLELRSYDNFSDRDLRLHDDTKFEAAIDILTLPAVLTPAKSPITEFRSSLVTVNTLYALRLEVDNYLVRQKVLPRYIDTHLNRMT</sequence>
<dbReference type="EMBL" id="LT853698">
    <property type="protein sequence ID" value="SMQ52931.1"/>
    <property type="molecule type" value="Genomic_DNA"/>
</dbReference>
<accession>A0A1X7S0G9</accession>
<proteinExistence type="predicted"/>
<keyword evidence="2" id="KW-1185">Reference proteome</keyword>
<gene>
    <name evidence="1" type="ORF">ZT3D7_G8084</name>
</gene>
<protein>
    <submittedName>
        <fullName evidence="1">Uncharacterized protein</fullName>
    </submittedName>
</protein>
<name>A0A1X7S0G9_ZYMT9</name>
<dbReference type="Proteomes" id="UP000215127">
    <property type="component" value="Chromosome 7"/>
</dbReference>
<dbReference type="AlphaFoldDB" id="A0A1X7S0G9"/>
<evidence type="ECO:0000313" key="2">
    <source>
        <dbReference type="Proteomes" id="UP000215127"/>
    </source>
</evidence>
<reference evidence="1 2" key="1">
    <citation type="submission" date="2016-06" db="EMBL/GenBank/DDBJ databases">
        <authorList>
            <person name="Kjaerup R.B."/>
            <person name="Dalgaard T.S."/>
            <person name="Juul-Madsen H.R."/>
        </authorList>
    </citation>
    <scope>NUCLEOTIDE SEQUENCE [LARGE SCALE GENOMIC DNA]</scope>
</reference>